<comment type="caution">
    <text evidence="2">The sequence shown here is derived from an EMBL/GenBank/DDBJ whole genome shotgun (WGS) entry which is preliminary data.</text>
</comment>
<dbReference type="InterPro" id="IPR029058">
    <property type="entry name" value="AB_hydrolase_fold"/>
</dbReference>
<dbReference type="PANTHER" id="PTHR34853">
    <property type="match status" value="1"/>
</dbReference>
<dbReference type="Pfam" id="PF03583">
    <property type="entry name" value="LIP"/>
    <property type="match status" value="1"/>
</dbReference>
<keyword evidence="3" id="KW-1185">Reference proteome</keyword>
<evidence type="ECO:0000256" key="1">
    <source>
        <dbReference type="SAM" id="SignalP"/>
    </source>
</evidence>
<dbReference type="GO" id="GO:0016042">
    <property type="term" value="P:lipid catabolic process"/>
    <property type="evidence" value="ECO:0007669"/>
    <property type="project" value="InterPro"/>
</dbReference>
<evidence type="ECO:0000313" key="3">
    <source>
        <dbReference type="Proteomes" id="UP000278962"/>
    </source>
</evidence>
<reference evidence="2 3" key="1">
    <citation type="submission" date="2018-10" db="EMBL/GenBank/DDBJ databases">
        <title>Genomic Encyclopedia of Archaeal and Bacterial Type Strains, Phase II (KMG-II): from individual species to whole genera.</title>
        <authorList>
            <person name="Goeker M."/>
        </authorList>
    </citation>
    <scope>NUCLEOTIDE SEQUENCE [LARGE SCALE GENOMIC DNA]</scope>
    <source>
        <strain evidence="2 3">DSM 14954</strain>
    </source>
</reference>
<evidence type="ECO:0000313" key="2">
    <source>
        <dbReference type="EMBL" id="RKQ91540.1"/>
    </source>
</evidence>
<sequence length="388" mass="40594">MRNTLFAGLAAALLLAAPAQAADIKKGPAGAAFYTPPKTMPKGTHGTPIWVRSLTGKAKLTSAKSNRLLLYLGQDTTNHDTAISGTVHVPKGKAPKAGWPIVTWAHGTSGIADACAPSKIGMPAQYDQKLLNQWLKAGYAVVRTDYEGLGTPSTHPYLVGVSEGRSVLDMVRAARKLDRSLGKKIVIAGHSQGGHAALWAASLAGKWTPELSVRGTLALAPVSHLGEQAQALSLLTTPGDLTGLAALIVRGIDVADPKLDVGALLSDRARALYPQTDAVCLGDLREASSFGGLAPAELFKPGADIAPLVGALNENDPETLRVRQPVQIQQGAADTTVFKSFTDQLVPELQAKGGKVTYKTYDGVDHAGAVLNAKSAADATKFVRARLR</sequence>
<protein>
    <submittedName>
        <fullName evidence="2">Secretory lipase</fullName>
    </submittedName>
</protein>
<feature type="signal peptide" evidence="1">
    <location>
        <begin position="1"/>
        <end position="21"/>
    </location>
</feature>
<dbReference type="PANTHER" id="PTHR34853:SF1">
    <property type="entry name" value="LIPASE 5"/>
    <property type="match status" value="1"/>
</dbReference>
<proteinExistence type="predicted"/>
<gene>
    <name evidence="2" type="ORF">C8N24_1362</name>
</gene>
<dbReference type="Gene3D" id="3.40.50.1820">
    <property type="entry name" value="alpha/beta hydrolase"/>
    <property type="match status" value="2"/>
</dbReference>
<dbReference type="Proteomes" id="UP000278962">
    <property type="component" value="Unassembled WGS sequence"/>
</dbReference>
<feature type="chain" id="PRO_5025013617" evidence="1">
    <location>
        <begin position="22"/>
        <end position="388"/>
    </location>
</feature>
<dbReference type="InterPro" id="IPR005152">
    <property type="entry name" value="Lipase_secreted"/>
</dbReference>
<dbReference type="GO" id="GO:0004806">
    <property type="term" value="F:triacylglycerol lipase activity"/>
    <property type="evidence" value="ECO:0007669"/>
    <property type="project" value="InterPro"/>
</dbReference>
<accession>A0A660LCF3</accession>
<dbReference type="SUPFAM" id="SSF53474">
    <property type="entry name" value="alpha/beta-Hydrolases"/>
    <property type="match status" value="1"/>
</dbReference>
<dbReference type="OrthoDB" id="9798122at2"/>
<dbReference type="PIRSF" id="PIRSF029171">
    <property type="entry name" value="Esterase_LipA"/>
    <property type="match status" value="1"/>
</dbReference>
<dbReference type="EMBL" id="RBIL01000001">
    <property type="protein sequence ID" value="RKQ91540.1"/>
    <property type="molecule type" value="Genomic_DNA"/>
</dbReference>
<name>A0A660LCF3_9ACTN</name>
<dbReference type="RefSeq" id="WP_121249237.1">
    <property type="nucleotide sequence ID" value="NZ_RBIL01000001.1"/>
</dbReference>
<dbReference type="AlphaFoldDB" id="A0A660LCF3"/>
<organism evidence="2 3">
    <name type="scientific">Solirubrobacter pauli</name>
    <dbReference type="NCBI Taxonomy" id="166793"/>
    <lineage>
        <taxon>Bacteria</taxon>
        <taxon>Bacillati</taxon>
        <taxon>Actinomycetota</taxon>
        <taxon>Thermoleophilia</taxon>
        <taxon>Solirubrobacterales</taxon>
        <taxon>Solirubrobacteraceae</taxon>
        <taxon>Solirubrobacter</taxon>
    </lineage>
</organism>
<keyword evidence="1" id="KW-0732">Signal</keyword>